<dbReference type="InterPro" id="IPR038740">
    <property type="entry name" value="BioF2-like_GNAT_dom"/>
</dbReference>
<dbReference type="Proteomes" id="UP001205105">
    <property type="component" value="Unassembled WGS sequence"/>
</dbReference>
<reference evidence="2" key="1">
    <citation type="submission" date="2020-11" db="EMBL/GenBank/DDBJ databases">
        <title>Chlorella ohadii genome sequencing and assembly.</title>
        <authorList>
            <person name="Murik O."/>
            <person name="Treves H."/>
            <person name="Kedem I."/>
            <person name="Shotland Y."/>
            <person name="Kaplan A."/>
        </authorList>
    </citation>
    <scope>NUCLEOTIDE SEQUENCE</scope>
    <source>
        <strain evidence="2">1</strain>
    </source>
</reference>
<dbReference type="EMBL" id="JADXDR010000171">
    <property type="protein sequence ID" value="KAI7836875.1"/>
    <property type="molecule type" value="Genomic_DNA"/>
</dbReference>
<evidence type="ECO:0000313" key="2">
    <source>
        <dbReference type="EMBL" id="KAI7836875.1"/>
    </source>
</evidence>
<organism evidence="2 3">
    <name type="scientific">Chlorella ohadii</name>
    <dbReference type="NCBI Taxonomy" id="2649997"/>
    <lineage>
        <taxon>Eukaryota</taxon>
        <taxon>Viridiplantae</taxon>
        <taxon>Chlorophyta</taxon>
        <taxon>core chlorophytes</taxon>
        <taxon>Trebouxiophyceae</taxon>
        <taxon>Chlorellales</taxon>
        <taxon>Chlorellaceae</taxon>
        <taxon>Chlorella clade</taxon>
        <taxon>Chlorella</taxon>
    </lineage>
</organism>
<dbReference type="InterPro" id="IPR016181">
    <property type="entry name" value="Acyl_CoA_acyltransferase"/>
</dbReference>
<gene>
    <name evidence="2" type="ORF">COHA_009275</name>
</gene>
<comment type="caution">
    <text evidence="2">The sequence shown here is derived from an EMBL/GenBank/DDBJ whole genome shotgun (WGS) entry which is preliminary data.</text>
</comment>
<name>A0AAD5DF34_9CHLO</name>
<feature type="domain" description="BioF2-like acetyltransferase" evidence="1">
    <location>
        <begin position="158"/>
        <end position="297"/>
    </location>
</feature>
<sequence length="351" mass="38635">MPHGFSGCGSSHALLSPLSRTNEEPSLEVLSAIAGLDSLALGSSGDTDAAQPPLDCCGRYGLDFLRHPVAAYGHLPTPLRQLLALPTPLKRFTVAARPTIEPSGGLLHYKAAVPRPVRRRTPLLAVVDEPGLPADELAGQGGRYHCSYDQYVAAVMGKNQRRNHRLRLQKFEEAGVLRFEWVPLEPGDRRLVQQLWRLYRQNGERNGQTVVCKRDFFRIHLAAEGLLVAAVCDTSRGGAIVSFATGAKCGDTLISTWCGTDYSHPLARSCSCYILTQYEFVRRAIKDPDVRWVDFGALHRTVKHGSLCAQEHAVSTYVRCKSKLAARLVAWAASRWFALDRLTASGTIYDV</sequence>
<accession>A0AAD5DF34</accession>
<protein>
    <recommendedName>
        <fullName evidence="1">BioF2-like acetyltransferase domain-containing protein</fullName>
    </recommendedName>
</protein>
<dbReference type="AlphaFoldDB" id="A0AAD5DF34"/>
<dbReference type="SUPFAM" id="SSF55729">
    <property type="entry name" value="Acyl-CoA N-acyltransferases (Nat)"/>
    <property type="match status" value="1"/>
</dbReference>
<evidence type="ECO:0000259" key="1">
    <source>
        <dbReference type="Pfam" id="PF13480"/>
    </source>
</evidence>
<proteinExistence type="predicted"/>
<dbReference type="Gene3D" id="3.40.630.30">
    <property type="match status" value="1"/>
</dbReference>
<dbReference type="Pfam" id="PF13480">
    <property type="entry name" value="Acetyltransf_6"/>
    <property type="match status" value="1"/>
</dbReference>
<evidence type="ECO:0000313" key="3">
    <source>
        <dbReference type="Proteomes" id="UP001205105"/>
    </source>
</evidence>
<keyword evidence="3" id="KW-1185">Reference proteome</keyword>